<keyword evidence="2 4" id="KW-0689">Ribosomal protein</keyword>
<dbReference type="InterPro" id="IPR005721">
    <property type="entry name" value="Ribosomal_uL22_euk/arc"/>
</dbReference>
<dbReference type="InterPro" id="IPR018260">
    <property type="entry name" value="Ribosomal_uL22_CS"/>
</dbReference>
<dbReference type="GO" id="GO:0003735">
    <property type="term" value="F:structural constituent of ribosome"/>
    <property type="evidence" value="ECO:0007669"/>
    <property type="project" value="InterPro"/>
</dbReference>
<dbReference type="InterPro" id="IPR001063">
    <property type="entry name" value="Ribosomal_uL22"/>
</dbReference>
<dbReference type="GO" id="GO:0022625">
    <property type="term" value="C:cytosolic large ribosomal subunit"/>
    <property type="evidence" value="ECO:0007669"/>
    <property type="project" value="TreeGrafter"/>
</dbReference>
<dbReference type="PANTHER" id="PTHR11593">
    <property type="entry name" value="60S RIBOSOMAL PROTEIN L17"/>
    <property type="match status" value="1"/>
</dbReference>
<dbReference type="OMA" id="NTYETAR"/>
<evidence type="ECO:0000256" key="1">
    <source>
        <dbReference type="ARBA" id="ARBA00009451"/>
    </source>
</evidence>
<dbReference type="GO" id="GO:0002181">
    <property type="term" value="P:cytoplasmic translation"/>
    <property type="evidence" value="ECO:0007669"/>
    <property type="project" value="TreeGrafter"/>
</dbReference>
<dbReference type="AlphaFoldDB" id="A0A7R9T0P4"/>
<dbReference type="NCBIfam" id="NF003260">
    <property type="entry name" value="PRK04223.1"/>
    <property type="match status" value="1"/>
</dbReference>
<evidence type="ECO:0000256" key="4">
    <source>
        <dbReference type="RuleBase" id="RU004005"/>
    </source>
</evidence>
<dbReference type="Pfam" id="PF00237">
    <property type="entry name" value="Ribosomal_L22"/>
    <property type="match status" value="1"/>
</dbReference>
<organism evidence="5">
    <name type="scientific">Ostreococcus sp. 'lucimarinus'</name>
    <dbReference type="NCBI Taxonomy" id="242159"/>
    <lineage>
        <taxon>Eukaryota</taxon>
        <taxon>Viridiplantae</taxon>
        <taxon>Chlorophyta</taxon>
        <taxon>Mamiellophyceae</taxon>
        <taxon>Mamiellales</taxon>
        <taxon>Bathycoccaceae</taxon>
        <taxon>Ostreococcus</taxon>
    </lineage>
</organism>
<dbReference type="PROSITE" id="PS00464">
    <property type="entry name" value="RIBOSOMAL_L22"/>
    <property type="match status" value="1"/>
</dbReference>
<dbReference type="EMBL" id="HBDX01002003">
    <property type="protein sequence ID" value="CAD8220998.1"/>
    <property type="molecule type" value="Transcribed_RNA"/>
</dbReference>
<evidence type="ECO:0000313" key="5">
    <source>
        <dbReference type="EMBL" id="CAD8220998.1"/>
    </source>
</evidence>
<dbReference type="CDD" id="cd00336">
    <property type="entry name" value="Ribosomal_L22"/>
    <property type="match status" value="1"/>
</dbReference>
<dbReference type="Gene3D" id="3.90.470.10">
    <property type="entry name" value="Ribosomal protein L22/L17"/>
    <property type="match status" value="1"/>
</dbReference>
<evidence type="ECO:0000256" key="2">
    <source>
        <dbReference type="ARBA" id="ARBA00022980"/>
    </source>
</evidence>
<sequence length="183" mass="20595">MVKYAREPEDAEKSCKARASDLRISFKNMRETCMMLKGKKLEDAEQYLKDVLAMKRCVVFRRFCGGVGRTAQAKNEGSTNGQGRWPKKAAEAVLGLLANAKSNAETKGLDIENLSVSHIQCNKAIPQRRRTYRAHGRINPYMSNPCHVEITLSEKVEAVKREAEPVKLTRKQQARLRSGSKSN</sequence>
<dbReference type="PANTHER" id="PTHR11593:SF10">
    <property type="entry name" value="60S RIBOSOMAL PROTEIN L17"/>
    <property type="match status" value="1"/>
</dbReference>
<protein>
    <submittedName>
        <fullName evidence="5">Uncharacterized protein</fullName>
    </submittedName>
</protein>
<evidence type="ECO:0000256" key="3">
    <source>
        <dbReference type="ARBA" id="ARBA00023274"/>
    </source>
</evidence>
<dbReference type="InterPro" id="IPR036394">
    <property type="entry name" value="Ribosomal_uL22_sf"/>
</dbReference>
<gene>
    <name evidence="5" type="ORF">OLUC0939_LOCUS1718</name>
</gene>
<proteinExistence type="inferred from homology"/>
<dbReference type="SUPFAM" id="SSF54843">
    <property type="entry name" value="Ribosomal protein L22"/>
    <property type="match status" value="1"/>
</dbReference>
<accession>A0A7R9T0P4</accession>
<comment type="similarity">
    <text evidence="1 4">Belongs to the universal ribosomal protein uL22 family.</text>
</comment>
<dbReference type="InterPro" id="IPR057265">
    <property type="entry name" value="Ribosomal_uL22_arc-type"/>
</dbReference>
<name>A0A7R9T0P4_9CHLO</name>
<reference evidence="5" key="1">
    <citation type="submission" date="2021-01" db="EMBL/GenBank/DDBJ databases">
        <authorList>
            <person name="Corre E."/>
            <person name="Pelletier E."/>
            <person name="Niang G."/>
            <person name="Scheremetjew M."/>
            <person name="Finn R."/>
            <person name="Kale V."/>
            <person name="Holt S."/>
            <person name="Cochrane G."/>
            <person name="Meng A."/>
            <person name="Brown T."/>
            <person name="Cohen L."/>
        </authorList>
    </citation>
    <scope>NUCLEOTIDE SEQUENCE</scope>
    <source>
        <strain evidence="5">Clade-A-BCC118000</strain>
    </source>
</reference>
<dbReference type="NCBIfam" id="TIGR01038">
    <property type="entry name" value="uL22_arch_euk"/>
    <property type="match status" value="1"/>
</dbReference>
<keyword evidence="3 4" id="KW-0687">Ribonucleoprotein</keyword>